<dbReference type="Pfam" id="PF01925">
    <property type="entry name" value="TauE"/>
    <property type="match status" value="1"/>
</dbReference>
<dbReference type="AlphaFoldDB" id="A0A1M5JR61"/>
<evidence type="ECO:0000256" key="2">
    <source>
        <dbReference type="ARBA" id="ARBA00009142"/>
    </source>
</evidence>
<name>A0A1M5JR61_9ALTE</name>
<comment type="similarity">
    <text evidence="2 6">Belongs to the 4-toluene sulfonate uptake permease (TSUP) (TC 2.A.102) family.</text>
</comment>
<reference evidence="8" key="1">
    <citation type="submission" date="2016-11" db="EMBL/GenBank/DDBJ databases">
        <authorList>
            <person name="Varghese N."/>
            <person name="Submissions S."/>
        </authorList>
    </citation>
    <scope>NUCLEOTIDE SEQUENCE [LARGE SCALE GENOMIC DNA]</scope>
    <source>
        <strain evidence="8">CGMCC 1.8995</strain>
    </source>
</reference>
<keyword evidence="3 6" id="KW-0812">Transmembrane</keyword>
<dbReference type="EMBL" id="FQWD01000003">
    <property type="protein sequence ID" value="SHG43072.1"/>
    <property type="molecule type" value="Genomic_DNA"/>
</dbReference>
<protein>
    <recommendedName>
        <fullName evidence="6">Probable membrane transporter protein</fullName>
    </recommendedName>
</protein>
<evidence type="ECO:0000256" key="3">
    <source>
        <dbReference type="ARBA" id="ARBA00022692"/>
    </source>
</evidence>
<keyword evidence="4 6" id="KW-1133">Transmembrane helix</keyword>
<evidence type="ECO:0000256" key="1">
    <source>
        <dbReference type="ARBA" id="ARBA00004141"/>
    </source>
</evidence>
<feature type="transmembrane region" description="Helical" evidence="6">
    <location>
        <begin position="271"/>
        <end position="287"/>
    </location>
</feature>
<dbReference type="STRING" id="634436.SAMN05216361_2222"/>
<feature type="transmembrane region" description="Helical" evidence="6">
    <location>
        <begin position="135"/>
        <end position="161"/>
    </location>
</feature>
<dbReference type="GO" id="GO:0005886">
    <property type="term" value="C:plasma membrane"/>
    <property type="evidence" value="ECO:0007669"/>
    <property type="project" value="UniProtKB-SubCell"/>
</dbReference>
<accession>A0A1M5JR61</accession>
<proteinExistence type="inferred from homology"/>
<dbReference type="Proteomes" id="UP000184520">
    <property type="component" value="Unassembled WGS sequence"/>
</dbReference>
<evidence type="ECO:0000256" key="5">
    <source>
        <dbReference type="ARBA" id="ARBA00023136"/>
    </source>
</evidence>
<feature type="transmembrane region" description="Helical" evidence="6">
    <location>
        <begin position="173"/>
        <end position="206"/>
    </location>
</feature>
<evidence type="ECO:0000256" key="4">
    <source>
        <dbReference type="ARBA" id="ARBA00022989"/>
    </source>
</evidence>
<dbReference type="PANTHER" id="PTHR43701:SF2">
    <property type="entry name" value="MEMBRANE TRANSPORTER PROTEIN YJNA-RELATED"/>
    <property type="match status" value="1"/>
</dbReference>
<evidence type="ECO:0000313" key="8">
    <source>
        <dbReference type="Proteomes" id="UP000184520"/>
    </source>
</evidence>
<comment type="subcellular location">
    <subcellularLocation>
        <location evidence="6">Cell membrane</location>
        <topology evidence="6">Multi-pass membrane protein</topology>
    </subcellularLocation>
    <subcellularLocation>
        <location evidence="1">Membrane</location>
        <topology evidence="1">Multi-pass membrane protein</topology>
    </subcellularLocation>
</comment>
<feature type="transmembrane region" description="Helical" evidence="6">
    <location>
        <begin position="240"/>
        <end position="259"/>
    </location>
</feature>
<keyword evidence="6" id="KW-1003">Cell membrane</keyword>
<gene>
    <name evidence="7" type="ORF">SAMN05216361_2222</name>
</gene>
<feature type="transmembrane region" description="Helical" evidence="6">
    <location>
        <begin position="104"/>
        <end position="123"/>
    </location>
</feature>
<sequence>MWWVLLVSWLVLIGNHPSFPTVIPEFGPFMLLGIIGAIFANATGAGGGVVFVPFFQQLQFTAESVIATSFSIQCCGMTAGAISWQQYFRHGPESNSQWPLLKRVVGITAIGSLGGIWLTQYGLSESLPAMSFRQFGAQLHIGFGVFSILLALGIFASILYLKRASTRTELTTIDLLALITVSGLGGIVTAYLSVGVGELVAVYLIFRGFSVTFSIAAAVILSAISVWGGVYYHIVVTEAVVWGVVLFAGAGAILGGRLARYLVLWFSPRQVKVFFAGWVLLLGLASLF</sequence>
<feature type="transmembrane region" description="Helical" evidence="6">
    <location>
        <begin position="30"/>
        <end position="52"/>
    </location>
</feature>
<evidence type="ECO:0000313" key="7">
    <source>
        <dbReference type="EMBL" id="SHG43072.1"/>
    </source>
</evidence>
<keyword evidence="5 6" id="KW-0472">Membrane</keyword>
<dbReference type="InterPro" id="IPR002781">
    <property type="entry name" value="TM_pro_TauE-like"/>
</dbReference>
<dbReference type="PANTHER" id="PTHR43701">
    <property type="entry name" value="MEMBRANE TRANSPORTER PROTEIN MJ0441-RELATED"/>
    <property type="match status" value="1"/>
</dbReference>
<keyword evidence="8" id="KW-1185">Reference proteome</keyword>
<organism evidence="7 8">
    <name type="scientific">Marisediminitalea aggregata</name>
    <dbReference type="NCBI Taxonomy" id="634436"/>
    <lineage>
        <taxon>Bacteria</taxon>
        <taxon>Pseudomonadati</taxon>
        <taxon>Pseudomonadota</taxon>
        <taxon>Gammaproteobacteria</taxon>
        <taxon>Alteromonadales</taxon>
        <taxon>Alteromonadaceae</taxon>
        <taxon>Marisediminitalea</taxon>
    </lineage>
</organism>
<dbReference type="InterPro" id="IPR051598">
    <property type="entry name" value="TSUP/Inactive_protease-like"/>
</dbReference>
<evidence type="ECO:0000256" key="6">
    <source>
        <dbReference type="RuleBase" id="RU363041"/>
    </source>
</evidence>
<feature type="transmembrane region" description="Helical" evidence="6">
    <location>
        <begin position="213"/>
        <end position="234"/>
    </location>
</feature>